<dbReference type="OrthoDB" id="9814966at2"/>
<sequence>MAQFVFLHGGGQGSWVWDETIVAVGRQSQGRAQCLALDAPGCGSKRGVDTSGYAFADTTRELIADIERAGMLDVVLVGHSQAGMTLPHIAELAPPGLVSKLVYVACSAPLKGLNTLQQMGQGRHGESPDEVGYPLGPDAAMEERFAAMFCNDMAEPRRSEFLGKLGKDNWPASAYTYSDWRYEHLRGIPSSYVVTLRDGVLPVEWQERFADRLHARRIVRVDAGHQVMNTRPEALAEVLLAEA</sequence>
<protein>
    <submittedName>
        <fullName evidence="2">Alpha/beta hydrolase</fullName>
    </submittedName>
</protein>
<accession>A0A0B1ZND8</accession>
<dbReference type="RefSeq" id="WP_039281313.1">
    <property type="nucleotide sequence ID" value="NZ_JTDI01000002.1"/>
</dbReference>
<dbReference type="SUPFAM" id="SSF53474">
    <property type="entry name" value="alpha/beta-Hydrolases"/>
    <property type="match status" value="1"/>
</dbReference>
<dbReference type="EMBL" id="JTDI01000002">
    <property type="protein sequence ID" value="KHK92635.1"/>
    <property type="molecule type" value="Genomic_DNA"/>
</dbReference>
<reference evidence="2 3" key="1">
    <citation type="submission" date="2014-10" db="EMBL/GenBank/DDBJ databases">
        <title>Genome sequence of Novosphingobium malaysiense MUSC 273(T).</title>
        <authorList>
            <person name="Lee L.-H."/>
        </authorList>
    </citation>
    <scope>NUCLEOTIDE SEQUENCE [LARGE SCALE GENOMIC DNA]</scope>
    <source>
        <strain evidence="2 3">MUSC 273</strain>
    </source>
</reference>
<feature type="domain" description="AB hydrolase-1" evidence="1">
    <location>
        <begin position="4"/>
        <end position="238"/>
    </location>
</feature>
<dbReference type="InterPro" id="IPR029058">
    <property type="entry name" value="AB_hydrolase_fold"/>
</dbReference>
<comment type="caution">
    <text evidence="2">The sequence shown here is derived from an EMBL/GenBank/DDBJ whole genome shotgun (WGS) entry which is preliminary data.</text>
</comment>
<proteinExistence type="predicted"/>
<dbReference type="Gene3D" id="3.40.50.1820">
    <property type="entry name" value="alpha/beta hydrolase"/>
    <property type="match status" value="1"/>
</dbReference>
<dbReference type="Pfam" id="PF12697">
    <property type="entry name" value="Abhydrolase_6"/>
    <property type="match status" value="1"/>
</dbReference>
<name>A0A0B1ZND8_9SPHN</name>
<dbReference type="InterPro" id="IPR052897">
    <property type="entry name" value="Sec-Metab_Biosynth_Hydrolase"/>
</dbReference>
<dbReference type="PANTHER" id="PTHR37017:SF11">
    <property type="entry name" value="ESTERASE_LIPASE_THIOESTERASE DOMAIN-CONTAINING PROTEIN"/>
    <property type="match status" value="1"/>
</dbReference>
<evidence type="ECO:0000313" key="3">
    <source>
        <dbReference type="Proteomes" id="UP000031057"/>
    </source>
</evidence>
<dbReference type="STRING" id="1348853.LK12_07680"/>
<gene>
    <name evidence="2" type="ORF">LK12_07680</name>
</gene>
<dbReference type="PANTHER" id="PTHR37017">
    <property type="entry name" value="AB HYDROLASE-1 DOMAIN-CONTAINING PROTEIN-RELATED"/>
    <property type="match status" value="1"/>
</dbReference>
<evidence type="ECO:0000259" key="1">
    <source>
        <dbReference type="Pfam" id="PF12697"/>
    </source>
</evidence>
<dbReference type="AlphaFoldDB" id="A0A0B1ZND8"/>
<dbReference type="Proteomes" id="UP000031057">
    <property type="component" value="Unassembled WGS sequence"/>
</dbReference>
<evidence type="ECO:0000313" key="2">
    <source>
        <dbReference type="EMBL" id="KHK92635.1"/>
    </source>
</evidence>
<organism evidence="2 3">
    <name type="scientific">Novosphingobium malaysiense</name>
    <dbReference type="NCBI Taxonomy" id="1348853"/>
    <lineage>
        <taxon>Bacteria</taxon>
        <taxon>Pseudomonadati</taxon>
        <taxon>Pseudomonadota</taxon>
        <taxon>Alphaproteobacteria</taxon>
        <taxon>Sphingomonadales</taxon>
        <taxon>Sphingomonadaceae</taxon>
        <taxon>Novosphingobium</taxon>
    </lineage>
</organism>
<keyword evidence="3" id="KW-1185">Reference proteome</keyword>
<dbReference type="InterPro" id="IPR000073">
    <property type="entry name" value="AB_hydrolase_1"/>
</dbReference>
<dbReference type="GO" id="GO:0016787">
    <property type="term" value="F:hydrolase activity"/>
    <property type="evidence" value="ECO:0007669"/>
    <property type="project" value="UniProtKB-KW"/>
</dbReference>
<keyword evidence="2" id="KW-0378">Hydrolase</keyword>